<keyword evidence="5" id="KW-1185">Reference proteome</keyword>
<feature type="compositionally biased region" description="Polar residues" evidence="2">
    <location>
        <begin position="11"/>
        <end position="30"/>
    </location>
</feature>
<evidence type="ECO:0000313" key="5">
    <source>
        <dbReference type="Proteomes" id="UP000289886"/>
    </source>
</evidence>
<dbReference type="SUPFAM" id="SSF69989">
    <property type="entry name" value="C-terminal domain of PLC-beta"/>
    <property type="match status" value="2"/>
</dbReference>
<feature type="domain" description="Phospholipase C-beta C-terminal" evidence="3">
    <location>
        <begin position="228"/>
        <end position="468"/>
    </location>
</feature>
<comment type="caution">
    <text evidence="4">The sequence shown here is derived from an EMBL/GenBank/DDBJ whole genome shotgun (WGS) entry which is preliminary data.</text>
</comment>
<dbReference type="Pfam" id="PF08703">
    <property type="entry name" value="PLC-beta_C"/>
    <property type="match status" value="2"/>
</dbReference>
<dbReference type="GO" id="GO:0005509">
    <property type="term" value="F:calcium ion binding"/>
    <property type="evidence" value="ECO:0007669"/>
    <property type="project" value="InterPro"/>
</dbReference>
<reference evidence="4 5" key="1">
    <citation type="submission" date="2019-01" db="EMBL/GenBank/DDBJ databases">
        <title>Draft Genome and Complete Hox-Cluster Characterization of the Sterlet Sturgeon (Acipenser ruthenus).</title>
        <authorList>
            <person name="Wei Q."/>
        </authorList>
    </citation>
    <scope>NUCLEOTIDE SEQUENCE [LARGE SCALE GENOMIC DNA]</scope>
    <source>
        <strain evidence="4">WHYD16114868_AA</strain>
        <tissue evidence="4">Blood</tissue>
    </source>
</reference>
<dbReference type="InterPro" id="IPR014815">
    <property type="entry name" value="PLC-beta_C"/>
</dbReference>
<protein>
    <submittedName>
        <fullName evidence="4">1-phosphatidylinositol 4,5-bisphosphate phosphodiesterase beta-3</fullName>
    </submittedName>
</protein>
<dbReference type="Proteomes" id="UP000289886">
    <property type="component" value="Unassembled WGS sequence"/>
</dbReference>
<dbReference type="InterPro" id="IPR042531">
    <property type="entry name" value="PLC-beta_C_sf"/>
</dbReference>
<feature type="region of interest" description="Disordered" evidence="2">
    <location>
        <begin position="1"/>
        <end position="76"/>
    </location>
</feature>
<evidence type="ECO:0000313" key="4">
    <source>
        <dbReference type="EMBL" id="RXM94613.1"/>
    </source>
</evidence>
<dbReference type="AlphaFoldDB" id="A0A444V2F1"/>
<keyword evidence="1" id="KW-0175">Coiled coil</keyword>
<feature type="coiled-coil region" evidence="1">
    <location>
        <begin position="374"/>
        <end position="424"/>
    </location>
</feature>
<feature type="coiled-coil region" evidence="1">
    <location>
        <begin position="76"/>
        <end position="103"/>
    </location>
</feature>
<feature type="domain" description="Phospholipase C-beta C-terminal" evidence="3">
    <location>
        <begin position="89"/>
        <end position="181"/>
    </location>
</feature>
<organism evidence="4 5">
    <name type="scientific">Acipenser ruthenus</name>
    <name type="common">Sterlet sturgeon</name>
    <dbReference type="NCBI Taxonomy" id="7906"/>
    <lineage>
        <taxon>Eukaryota</taxon>
        <taxon>Metazoa</taxon>
        <taxon>Chordata</taxon>
        <taxon>Craniata</taxon>
        <taxon>Vertebrata</taxon>
        <taxon>Euteleostomi</taxon>
        <taxon>Actinopterygii</taxon>
        <taxon>Chondrostei</taxon>
        <taxon>Acipenseriformes</taxon>
        <taxon>Acipenseridae</taxon>
        <taxon>Acipenser</taxon>
    </lineage>
</organism>
<evidence type="ECO:0000256" key="1">
    <source>
        <dbReference type="SAM" id="Coils"/>
    </source>
</evidence>
<feature type="region of interest" description="Disordered" evidence="2">
    <location>
        <begin position="266"/>
        <end position="307"/>
    </location>
</feature>
<gene>
    <name evidence="4" type="ORF">EOD39_17802</name>
</gene>
<name>A0A444V2F1_ACIRT</name>
<evidence type="ECO:0000256" key="2">
    <source>
        <dbReference type="SAM" id="MobiDB-lite"/>
    </source>
</evidence>
<accession>A0A444V2F1</accession>
<dbReference type="EMBL" id="SCEB01003186">
    <property type="protein sequence ID" value="RXM94613.1"/>
    <property type="molecule type" value="Genomic_DNA"/>
</dbReference>
<sequence>MHPTDGYDNGRANTDSSGPPSNQSTPSFSPASRGWLSGRSLDKSGRSLDNSLASLADDDSLGIPAASEGELADESSAAIEKELSALEAEVSQKNVELKEWQMKELLEVREKQFQLEGTKKLDHFKQAQQKLKDTATDCQAVQLKKLKEICEKEKKELQKILDRKRQNSISEAKSRDRQKAEIQRLCFLFIEYADALANPIKHVNLLDQREKQLAALMGEIQRDDLIASILTDVQPQSIEDLRQQKGFLKLQRKQYKELKELKRKHMKKISKMNKEQNARINQMTSESKRRKSQVEKNLKRSIKKNADESSAAIEKELSALEAEVSQKNVELKEWQMKELLEVREKQFQLEGTKKLDHFKQAQQKLKDTATDCQAVQLKKLKEICEKEKKELQKILDRKRQNSISEAKSRDRQKAEIELNEINRKHINESVTLIRRLDEAQKKRHDKLLLQHKDILQQIGEEQPLVEEQSAYLTGLHSKVGGGFVEDVVPPVESELLSFMMPDLGREAGCHMSHCKPPVFSAGRTGCGRCNQELPLFQAIAFQSSYSRWCSVLLYCIND</sequence>
<feature type="coiled-coil region" evidence="1">
    <location>
        <begin position="140"/>
        <end position="167"/>
    </location>
</feature>
<dbReference type="GO" id="GO:0016042">
    <property type="term" value="P:lipid catabolic process"/>
    <property type="evidence" value="ECO:0007669"/>
    <property type="project" value="InterPro"/>
</dbReference>
<dbReference type="GO" id="GO:0004435">
    <property type="term" value="F:phosphatidylinositol-4,5-bisphosphate phospholipase C activity"/>
    <property type="evidence" value="ECO:0007669"/>
    <property type="project" value="InterPro"/>
</dbReference>
<proteinExistence type="predicted"/>
<dbReference type="Gene3D" id="1.20.1230.10">
    <property type="entry name" value="Phospholipase C beta, distal C-terminal domain"/>
    <property type="match status" value="2"/>
</dbReference>
<evidence type="ECO:0000259" key="3">
    <source>
        <dbReference type="Pfam" id="PF08703"/>
    </source>
</evidence>